<keyword evidence="2" id="KW-0472">Membrane</keyword>
<reference evidence="6" key="2">
    <citation type="journal article" date="2008" name="Genome Biol.">
        <title>Improved genome assembly and evidence-based global gene model set for the chordate Ciona intestinalis: new insight into intron and operon populations.</title>
        <authorList>
            <person name="Satou Y."/>
            <person name="Mineta K."/>
            <person name="Ogasawara M."/>
            <person name="Sasakura Y."/>
            <person name="Shoguchi E."/>
            <person name="Ueno K."/>
            <person name="Yamada L."/>
            <person name="Matsumoto J."/>
            <person name="Wasserscheid J."/>
            <person name="Dewar K."/>
            <person name="Wiley G.B."/>
            <person name="Macmil S.L."/>
            <person name="Roe B.A."/>
            <person name="Zeller R.W."/>
            <person name="Hastings K.E."/>
            <person name="Lemaire P."/>
            <person name="Lindquist E."/>
            <person name="Endo T."/>
            <person name="Hotta K."/>
            <person name="Inaba K."/>
        </authorList>
    </citation>
    <scope>NUCLEOTIDE SEQUENCE [LARGE SCALE GENOMIC DNA]</scope>
    <source>
        <strain evidence="6">wild type</strain>
    </source>
</reference>
<dbReference type="Gene3D" id="1.10.3450.30">
    <property type="match status" value="1"/>
</dbReference>
<accession>F6PSG3</accession>
<dbReference type="InterPro" id="IPR018544">
    <property type="entry name" value="KICS_2"/>
</dbReference>
<gene>
    <name evidence="6" type="primary">LOC100175829</name>
</gene>
<dbReference type="SUPFAM" id="SSF158548">
    <property type="entry name" value="FLJ32549 domain-like"/>
    <property type="match status" value="1"/>
</dbReference>
<name>F6PSG3_CIOIN</name>
<dbReference type="FunFam" id="1.10.3450.30:FF:000001">
    <property type="entry name" value="KICSTOR complex protein C12orf66 homolog"/>
    <property type="match status" value="1"/>
</dbReference>
<keyword evidence="7" id="KW-1185">Reference proteome</keyword>
<reference evidence="7" key="1">
    <citation type="journal article" date="2002" name="Science">
        <title>The draft genome of Ciona intestinalis: insights into chordate and vertebrate origins.</title>
        <authorList>
            <person name="Dehal P."/>
            <person name="Satou Y."/>
            <person name="Campbell R.K."/>
            <person name="Chapman J."/>
            <person name="Degnan B."/>
            <person name="De Tomaso A."/>
            <person name="Davidson B."/>
            <person name="Di Gregorio A."/>
            <person name="Gelpke M."/>
            <person name="Goodstein D.M."/>
            <person name="Harafuji N."/>
            <person name="Hastings K.E."/>
            <person name="Ho I."/>
            <person name="Hotta K."/>
            <person name="Huang W."/>
            <person name="Kawashima T."/>
            <person name="Lemaire P."/>
            <person name="Martinez D."/>
            <person name="Meinertzhagen I.A."/>
            <person name="Necula S."/>
            <person name="Nonaka M."/>
            <person name="Putnam N."/>
            <person name="Rash S."/>
            <person name="Saiga H."/>
            <person name="Satake M."/>
            <person name="Terry A."/>
            <person name="Yamada L."/>
            <person name="Wang H.G."/>
            <person name="Awazu S."/>
            <person name="Azumi K."/>
            <person name="Boore J."/>
            <person name="Branno M."/>
            <person name="Chin-Bow S."/>
            <person name="DeSantis R."/>
            <person name="Doyle S."/>
            <person name="Francino P."/>
            <person name="Keys D.N."/>
            <person name="Haga S."/>
            <person name="Hayashi H."/>
            <person name="Hino K."/>
            <person name="Imai K.S."/>
            <person name="Inaba K."/>
            <person name="Kano S."/>
            <person name="Kobayashi K."/>
            <person name="Kobayashi M."/>
            <person name="Lee B.I."/>
            <person name="Makabe K.W."/>
            <person name="Manohar C."/>
            <person name="Matassi G."/>
            <person name="Medina M."/>
            <person name="Mochizuki Y."/>
            <person name="Mount S."/>
            <person name="Morishita T."/>
            <person name="Miura S."/>
            <person name="Nakayama A."/>
            <person name="Nishizaka S."/>
            <person name="Nomoto H."/>
            <person name="Ohta F."/>
            <person name="Oishi K."/>
            <person name="Rigoutsos I."/>
            <person name="Sano M."/>
            <person name="Sasaki A."/>
            <person name="Sasakura Y."/>
            <person name="Shoguchi E."/>
            <person name="Shin-i T."/>
            <person name="Spagnuolo A."/>
            <person name="Stainier D."/>
            <person name="Suzuki M.M."/>
            <person name="Tassy O."/>
            <person name="Takatori N."/>
            <person name="Tokuoka M."/>
            <person name="Yagi K."/>
            <person name="Yoshizaki F."/>
            <person name="Wada S."/>
            <person name="Zhang C."/>
            <person name="Hyatt P.D."/>
            <person name="Larimer F."/>
            <person name="Detter C."/>
            <person name="Doggett N."/>
            <person name="Glavina T."/>
            <person name="Hawkins T."/>
            <person name="Richardson P."/>
            <person name="Lucas S."/>
            <person name="Kohara Y."/>
            <person name="Levine M."/>
            <person name="Satoh N."/>
            <person name="Rokhsar D.S."/>
        </authorList>
    </citation>
    <scope>NUCLEOTIDE SEQUENCE [LARGE SCALE GENOMIC DNA]</scope>
</reference>
<dbReference type="OrthoDB" id="18134at2759"/>
<dbReference type="Proteomes" id="UP000008144">
    <property type="component" value="Chromosome 1"/>
</dbReference>
<dbReference type="RefSeq" id="XP_002131897.1">
    <property type="nucleotide sequence ID" value="XM_002131861.3"/>
</dbReference>
<comment type="similarity">
    <text evidence="4">Belongs to the KICS2 family.</text>
</comment>
<evidence type="ECO:0000256" key="5">
    <source>
        <dbReference type="ARBA" id="ARBA00072667"/>
    </source>
</evidence>
<dbReference type="AlphaFoldDB" id="F6PSG3"/>
<organism evidence="6 7">
    <name type="scientific">Ciona intestinalis</name>
    <name type="common">Transparent sea squirt</name>
    <name type="synonym">Ascidia intestinalis</name>
    <dbReference type="NCBI Taxonomy" id="7719"/>
    <lineage>
        <taxon>Eukaryota</taxon>
        <taxon>Metazoa</taxon>
        <taxon>Chordata</taxon>
        <taxon>Tunicata</taxon>
        <taxon>Ascidiacea</taxon>
        <taxon>Phlebobranchia</taxon>
        <taxon>Cionidae</taxon>
        <taxon>Ciona</taxon>
    </lineage>
</organism>
<dbReference type="PANTHER" id="PTHR31581">
    <property type="entry name" value="KICSTOR COMPLEX PROTEIN C12ORF66"/>
    <property type="match status" value="1"/>
</dbReference>
<dbReference type="InParanoid" id="F6PSG3"/>
<dbReference type="EMBL" id="EAAA01000190">
    <property type="status" value="NOT_ANNOTATED_CDS"/>
    <property type="molecule type" value="Genomic_DNA"/>
</dbReference>
<protein>
    <recommendedName>
        <fullName evidence="5">KICSTOR subunit 2</fullName>
    </recommendedName>
</protein>
<evidence type="ECO:0000256" key="4">
    <source>
        <dbReference type="ARBA" id="ARBA00060863"/>
    </source>
</evidence>
<dbReference type="OMA" id="PQKFINA"/>
<dbReference type="Pfam" id="PF09404">
    <property type="entry name" value="C12orf66_like"/>
    <property type="match status" value="1"/>
</dbReference>
<dbReference type="GO" id="GO:0061462">
    <property type="term" value="P:protein localization to lysosome"/>
    <property type="evidence" value="ECO:0000318"/>
    <property type="project" value="GO_Central"/>
</dbReference>
<dbReference type="FunCoup" id="F6PSG3">
    <property type="interactions" value="1"/>
</dbReference>
<dbReference type="GO" id="GO:0034198">
    <property type="term" value="P:cellular response to amino acid starvation"/>
    <property type="evidence" value="ECO:0000318"/>
    <property type="project" value="GO_Central"/>
</dbReference>
<sequence>MERLESSKEFTAHSMELKFFHNYFGNLGGFMCDKAKEFAEKEKLPFLPSNLQVALVNLAQHEKVYFSLTFLEQKSWFARRDSLKNSYSILQSLFLSIVKQEHKVSTSGDFETDGELPENLVSTVCFQLSEFCSARLECISLYIQMFKTALAPPLDTLCEEVKLLLESYPQKFPHDCLRNIQTCISDELTALLALLQARQDIFKWNYTGAIYNLDDAHEVLLKWKPQAMKHQGSSFRGSFFGFGEKLSNPTSGLYVWMEKFFQTLKSQFTFYFYEVLCNTGSSDEMKQMLSKTSYDFVSKALLHIKRNDFSHLFLILNTREQSTTALKYGYPLPDLNDQTCVQNYRIMLTLPHTSNDHVTHIQYLLQNKTDELNLEKVVSHTSSEDNKTFFCAQIDHKIFIIIVCNGLRGDKDSNVTLYLNEVLNQLKLRKIALLLKPGNK</sequence>
<dbReference type="Gene3D" id="3.30.450.240">
    <property type="match status" value="1"/>
</dbReference>
<dbReference type="HOGENOM" id="CLU_050699_0_0_1"/>
<dbReference type="GeneID" id="100175829"/>
<evidence type="ECO:0000256" key="1">
    <source>
        <dbReference type="ARBA" id="ARBA00004656"/>
    </source>
</evidence>
<accession>A0A1W2WMT3</accession>
<reference evidence="6" key="4">
    <citation type="submission" date="2025-09" db="UniProtKB">
        <authorList>
            <consortium name="Ensembl"/>
        </authorList>
    </citation>
    <scope>IDENTIFICATION</scope>
</reference>
<comment type="subcellular location">
    <subcellularLocation>
        <location evidence="1">Lysosome membrane</location>
    </subcellularLocation>
</comment>
<dbReference type="GO" id="GO:1904262">
    <property type="term" value="P:negative regulation of TORC1 signaling"/>
    <property type="evidence" value="ECO:0000318"/>
    <property type="project" value="GO_Central"/>
</dbReference>
<dbReference type="Ensembl" id="ENSCINT00000025286.2">
    <property type="protein sequence ID" value="ENSCINP00000025040.2"/>
    <property type="gene ID" value="ENSCING00000013691.2"/>
</dbReference>
<proteinExistence type="inferred from homology"/>
<dbReference type="InterPro" id="IPR038060">
    <property type="entry name" value="C12orf66-like_central_sf"/>
</dbReference>
<dbReference type="PANTHER" id="PTHR31581:SF1">
    <property type="entry name" value="KICSTOR SUBUNIT 2"/>
    <property type="match status" value="1"/>
</dbReference>
<dbReference type="GeneTree" id="ENSGT00390000009583"/>
<evidence type="ECO:0000313" key="7">
    <source>
        <dbReference type="Proteomes" id="UP000008144"/>
    </source>
</evidence>
<evidence type="ECO:0000256" key="2">
    <source>
        <dbReference type="ARBA" id="ARBA00023136"/>
    </source>
</evidence>
<evidence type="ECO:0000256" key="3">
    <source>
        <dbReference type="ARBA" id="ARBA00023228"/>
    </source>
</evidence>
<dbReference type="GO" id="GO:0042149">
    <property type="term" value="P:cellular response to glucose starvation"/>
    <property type="evidence" value="ECO:0000318"/>
    <property type="project" value="GO_Central"/>
</dbReference>
<keyword evidence="3" id="KW-0458">Lysosome</keyword>
<reference evidence="6" key="3">
    <citation type="submission" date="2025-08" db="UniProtKB">
        <authorList>
            <consortium name="Ensembl"/>
        </authorList>
    </citation>
    <scope>IDENTIFICATION</scope>
</reference>
<dbReference type="KEGG" id="cin:100175829"/>
<evidence type="ECO:0000313" key="6">
    <source>
        <dbReference type="Ensembl" id="ENSCINP00000025040.2"/>
    </source>
</evidence>
<dbReference type="GO" id="GO:0005765">
    <property type="term" value="C:lysosomal membrane"/>
    <property type="evidence" value="ECO:0007669"/>
    <property type="project" value="UniProtKB-SubCell"/>
</dbReference>
<dbReference type="SUPFAM" id="SSF160651">
    <property type="entry name" value="FLJ32549 C-terminal domain-like"/>
    <property type="match status" value="1"/>
</dbReference>
<dbReference type="GO" id="GO:0140007">
    <property type="term" value="C:KICSTOR complex"/>
    <property type="evidence" value="ECO:0000318"/>
    <property type="project" value="GO_Central"/>
</dbReference>
<dbReference type="STRING" id="7719.ENSCINP00000025040"/>